<evidence type="ECO:0000313" key="1">
    <source>
        <dbReference type="EMBL" id="RAH68557.1"/>
    </source>
</evidence>
<dbReference type="Proteomes" id="UP000249661">
    <property type="component" value="Unassembled WGS sequence"/>
</dbReference>
<protein>
    <submittedName>
        <fullName evidence="1">Uncharacterized protein</fullName>
    </submittedName>
</protein>
<keyword evidence="2" id="KW-1185">Reference proteome</keyword>
<evidence type="ECO:0000313" key="2">
    <source>
        <dbReference type="Proteomes" id="UP000249661"/>
    </source>
</evidence>
<dbReference type="EMBL" id="KZ824966">
    <property type="protein sequence ID" value="RAH68557.1"/>
    <property type="molecule type" value="Genomic_DNA"/>
</dbReference>
<name>A0ACD1H4M2_9EURO</name>
<proteinExistence type="predicted"/>
<sequence>MRELEARRSCQLKDTSSTRLCILPLSSLSIIPICIYYLVHFILAEGSLLQVKAILMSVLGITFLACYTVEGQWMRDNPAALISTQGRMSEEATPAIRRGSFSASRSYCRRVERLLHQRRTRCEWEIDRID</sequence>
<reference evidence="1" key="1">
    <citation type="submission" date="2018-02" db="EMBL/GenBank/DDBJ databases">
        <title>The genomes of Aspergillus section Nigri reveals drivers in fungal speciation.</title>
        <authorList>
            <consortium name="DOE Joint Genome Institute"/>
            <person name="Vesth T.C."/>
            <person name="Nybo J."/>
            <person name="Theobald S."/>
            <person name="Brandl J."/>
            <person name="Frisvad J.C."/>
            <person name="Nielsen K.F."/>
            <person name="Lyhne E.K."/>
            <person name="Kogle M.E."/>
            <person name="Kuo A."/>
            <person name="Riley R."/>
            <person name="Clum A."/>
            <person name="Nolan M."/>
            <person name="Lipzen A."/>
            <person name="Salamov A."/>
            <person name="Henrissat B."/>
            <person name="Wiebenga A."/>
            <person name="De vries R.P."/>
            <person name="Grigoriev I.V."/>
            <person name="Mortensen U.H."/>
            <person name="Andersen M.R."/>
            <person name="Baker S.E."/>
        </authorList>
    </citation>
    <scope>NUCLEOTIDE SEQUENCE</scope>
    <source>
        <strain evidence="1">CBS 121060</strain>
    </source>
</reference>
<organism evidence="1 2">
    <name type="scientific">Aspergillus aculeatinus CBS 121060</name>
    <dbReference type="NCBI Taxonomy" id="1448322"/>
    <lineage>
        <taxon>Eukaryota</taxon>
        <taxon>Fungi</taxon>
        <taxon>Dikarya</taxon>
        <taxon>Ascomycota</taxon>
        <taxon>Pezizomycotina</taxon>
        <taxon>Eurotiomycetes</taxon>
        <taxon>Eurotiomycetidae</taxon>
        <taxon>Eurotiales</taxon>
        <taxon>Aspergillaceae</taxon>
        <taxon>Aspergillus</taxon>
        <taxon>Aspergillus subgen. Circumdati</taxon>
    </lineage>
</organism>
<accession>A0ACD1H4M2</accession>
<gene>
    <name evidence="1" type="ORF">BO66DRAFT_126685</name>
</gene>